<dbReference type="PANTHER" id="PTHR35826:SF1">
    <property type="entry name" value="PROTEIN ATP6V1FNB-LIKE"/>
    <property type="match status" value="1"/>
</dbReference>
<evidence type="ECO:0000313" key="2">
    <source>
        <dbReference type="EMBL" id="KAJ6649505.1"/>
    </source>
</evidence>
<evidence type="ECO:0000313" key="3">
    <source>
        <dbReference type="Proteomes" id="UP001151699"/>
    </source>
</evidence>
<sequence length="114" mass="12968">MPKKTVKSNFPKPFTVYVGAKSSTPNSCSKNKRFISDVVNYSLSVDEMKSCPATIQQPMRNADPGELKILYNSADGSSGRTYLTKRLDQSPRQKYYFPEATSWRIGWIQNHEIL</sequence>
<dbReference type="Proteomes" id="UP001151699">
    <property type="component" value="Chromosome A"/>
</dbReference>
<protein>
    <recommendedName>
        <fullName evidence="1">Sperm microtubule inner protein 1 C-terminal domain-containing protein</fullName>
    </recommendedName>
</protein>
<dbReference type="PANTHER" id="PTHR35826">
    <property type="entry name" value="PROTEIN ATP6V1FNB-LIKE"/>
    <property type="match status" value="1"/>
</dbReference>
<dbReference type="AlphaFoldDB" id="A0A9Q0SA97"/>
<dbReference type="Pfam" id="PF22589">
    <property type="entry name" value="SPMIP1"/>
    <property type="match status" value="1"/>
</dbReference>
<organism evidence="2 3">
    <name type="scientific">Pseudolycoriella hygida</name>
    <dbReference type="NCBI Taxonomy" id="35572"/>
    <lineage>
        <taxon>Eukaryota</taxon>
        <taxon>Metazoa</taxon>
        <taxon>Ecdysozoa</taxon>
        <taxon>Arthropoda</taxon>
        <taxon>Hexapoda</taxon>
        <taxon>Insecta</taxon>
        <taxon>Pterygota</taxon>
        <taxon>Neoptera</taxon>
        <taxon>Endopterygota</taxon>
        <taxon>Diptera</taxon>
        <taxon>Nematocera</taxon>
        <taxon>Sciaroidea</taxon>
        <taxon>Sciaridae</taxon>
        <taxon>Pseudolycoriella</taxon>
    </lineage>
</organism>
<proteinExistence type="predicted"/>
<keyword evidence="3" id="KW-1185">Reference proteome</keyword>
<dbReference type="EMBL" id="WJQU01000001">
    <property type="protein sequence ID" value="KAJ6649505.1"/>
    <property type="molecule type" value="Genomic_DNA"/>
</dbReference>
<gene>
    <name evidence="2" type="ORF">Bhyg_04741</name>
</gene>
<dbReference type="InterPro" id="IPR054323">
    <property type="entry name" value="SPMIP1_C"/>
</dbReference>
<evidence type="ECO:0000259" key="1">
    <source>
        <dbReference type="Pfam" id="PF22589"/>
    </source>
</evidence>
<accession>A0A9Q0SA97</accession>
<name>A0A9Q0SA97_9DIPT</name>
<comment type="caution">
    <text evidence="2">The sequence shown here is derived from an EMBL/GenBank/DDBJ whole genome shotgun (WGS) entry which is preliminary data.</text>
</comment>
<dbReference type="OrthoDB" id="410807at2759"/>
<reference evidence="2" key="1">
    <citation type="submission" date="2022-07" db="EMBL/GenBank/DDBJ databases">
        <authorList>
            <person name="Trinca V."/>
            <person name="Uliana J.V.C."/>
            <person name="Torres T.T."/>
            <person name="Ward R.J."/>
            <person name="Monesi N."/>
        </authorList>
    </citation>
    <scope>NUCLEOTIDE SEQUENCE</scope>
    <source>
        <strain evidence="2">HSMRA1968</strain>
        <tissue evidence="2">Whole embryos</tissue>
    </source>
</reference>
<feature type="domain" description="Sperm microtubule inner protein 1 C-terminal" evidence="1">
    <location>
        <begin position="47"/>
        <end position="110"/>
    </location>
</feature>